<gene>
    <name evidence="3" type="ORF">E1B03_04205</name>
</gene>
<protein>
    <recommendedName>
        <fullName evidence="5">Lipoprotein</fullName>
    </recommendedName>
</protein>
<evidence type="ECO:0000256" key="1">
    <source>
        <dbReference type="SAM" id="MobiDB-lite"/>
    </source>
</evidence>
<organism evidence="3 4">
    <name type="scientific">Citrobacter arsenatis</name>
    <dbReference type="NCBI Taxonomy" id="2546350"/>
    <lineage>
        <taxon>Bacteria</taxon>
        <taxon>Pseudomonadati</taxon>
        <taxon>Pseudomonadota</taxon>
        <taxon>Gammaproteobacteria</taxon>
        <taxon>Enterobacterales</taxon>
        <taxon>Enterobacteriaceae</taxon>
        <taxon>Citrobacter</taxon>
    </lineage>
</organism>
<proteinExistence type="predicted"/>
<sequence>MNKKMTRSLYLVFMTSCVMMVVSCSSNKPGVVAQEWSKNTSQLGIYPLYPPRERFFPGDIYIVPIASDRTINRLPAKYYMIRPLRYDHVDMSKELSNEQQVMELPLTGTMPDGKGGNSIPEPFYPYPESKKRINGVVAFPGFTFASSTEGALGINVPTGAWGIAGGAGGKANYTVSYSVPNAEMISIDLRRALQKYREYRHSLSINNIYDLYYLQEVMNARINGLRSRDSQYSDLKPGIVFVTDVYYTRRINVSITSDKGFSMQGSATVARLVELSKQAQDIENELVKIKPSVGGSGSSGGSSGSTPENQNGQSLQTQLTALQKSMYQLAQSMTPSAPGASGTVTSVSSMGVSMVQTFPYPVAIGYSAISSSVAGFIEFNPLFISEVGASVPLQTPSTQQPAGRASAQKKPSVKPVVQKATPAVTPRRDLTSQGENAHPFNGRTTIPLDVNTLTDLPE</sequence>
<dbReference type="KEGG" id="cars:E1B03_04205"/>
<evidence type="ECO:0000256" key="2">
    <source>
        <dbReference type="SAM" id="SignalP"/>
    </source>
</evidence>
<feature type="region of interest" description="Disordered" evidence="1">
    <location>
        <begin position="394"/>
        <end position="446"/>
    </location>
</feature>
<feature type="compositionally biased region" description="Low complexity" evidence="1">
    <location>
        <begin position="406"/>
        <end position="420"/>
    </location>
</feature>
<keyword evidence="4" id="KW-1185">Reference proteome</keyword>
<evidence type="ECO:0000313" key="4">
    <source>
        <dbReference type="Proteomes" id="UP000293850"/>
    </source>
</evidence>
<feature type="region of interest" description="Disordered" evidence="1">
    <location>
        <begin position="290"/>
        <end position="314"/>
    </location>
</feature>
<feature type="compositionally biased region" description="Gly residues" evidence="1">
    <location>
        <begin position="294"/>
        <end position="303"/>
    </location>
</feature>
<feature type="chain" id="PRO_5020306765" description="Lipoprotein" evidence="2">
    <location>
        <begin position="21"/>
        <end position="458"/>
    </location>
</feature>
<dbReference type="PROSITE" id="PS51257">
    <property type="entry name" value="PROKAR_LIPOPROTEIN"/>
    <property type="match status" value="1"/>
</dbReference>
<dbReference type="RefSeq" id="WP_133085723.1">
    <property type="nucleotide sequence ID" value="NZ_CP037864.1"/>
</dbReference>
<reference evidence="3 4" key="1">
    <citation type="submission" date="2019-03" db="EMBL/GenBank/DDBJ databases">
        <title>Complete genome sequence of an arsenate-respiring bacteria, Citrobacter sp. LY-1.</title>
        <authorList>
            <person name="Wang H."/>
            <person name="Liu Y."/>
            <person name="Li Q."/>
            <person name="Huang J."/>
        </authorList>
    </citation>
    <scope>NUCLEOTIDE SEQUENCE [LARGE SCALE GENOMIC DNA]</scope>
    <source>
        <strain evidence="3 4">LY-1</strain>
    </source>
</reference>
<evidence type="ECO:0000313" key="3">
    <source>
        <dbReference type="EMBL" id="QBM21666.1"/>
    </source>
</evidence>
<dbReference type="EMBL" id="CP037864">
    <property type="protein sequence ID" value="QBM21666.1"/>
    <property type="molecule type" value="Genomic_DNA"/>
</dbReference>
<evidence type="ECO:0008006" key="5">
    <source>
        <dbReference type="Google" id="ProtNLM"/>
    </source>
</evidence>
<keyword evidence="2" id="KW-0732">Signal</keyword>
<dbReference type="Proteomes" id="UP000293850">
    <property type="component" value="Chromosome"/>
</dbReference>
<accession>A0A4P6WIE7</accession>
<name>A0A4P6WIE7_9ENTR</name>
<feature type="signal peptide" evidence="2">
    <location>
        <begin position="1"/>
        <end position="20"/>
    </location>
</feature>
<dbReference type="AlphaFoldDB" id="A0A4P6WIE7"/>